<dbReference type="STRING" id="1513793.SAMN06296036_13429"/>
<evidence type="ECO:0000313" key="3">
    <source>
        <dbReference type="Proteomes" id="UP000192907"/>
    </source>
</evidence>
<accession>A0A1Y6CNZ1</accession>
<dbReference type="Pfam" id="PF00534">
    <property type="entry name" value="Glycos_transf_1"/>
    <property type="match status" value="1"/>
</dbReference>
<dbReference type="OrthoDB" id="5289599at2"/>
<dbReference type="GO" id="GO:0016757">
    <property type="term" value="F:glycosyltransferase activity"/>
    <property type="evidence" value="ECO:0007669"/>
    <property type="project" value="InterPro"/>
</dbReference>
<dbReference type="PANTHER" id="PTHR45947:SF15">
    <property type="entry name" value="TEICHURONIC ACID BIOSYNTHESIS GLYCOSYLTRANSFERASE TUAC-RELATED"/>
    <property type="match status" value="1"/>
</dbReference>
<organism evidence="2 3">
    <name type="scientific">Pseudobacteriovorax antillogorgiicola</name>
    <dbReference type="NCBI Taxonomy" id="1513793"/>
    <lineage>
        <taxon>Bacteria</taxon>
        <taxon>Pseudomonadati</taxon>
        <taxon>Bdellovibrionota</taxon>
        <taxon>Oligoflexia</taxon>
        <taxon>Oligoflexales</taxon>
        <taxon>Pseudobacteriovoracaceae</taxon>
        <taxon>Pseudobacteriovorax</taxon>
    </lineage>
</organism>
<reference evidence="3" key="1">
    <citation type="submission" date="2017-04" db="EMBL/GenBank/DDBJ databases">
        <authorList>
            <person name="Varghese N."/>
            <person name="Submissions S."/>
        </authorList>
    </citation>
    <scope>NUCLEOTIDE SEQUENCE [LARGE SCALE GENOMIC DNA]</scope>
    <source>
        <strain evidence="3">RKEM611</strain>
    </source>
</reference>
<evidence type="ECO:0000313" key="2">
    <source>
        <dbReference type="EMBL" id="SMF79994.1"/>
    </source>
</evidence>
<dbReference type="AlphaFoldDB" id="A0A1Y6CNZ1"/>
<evidence type="ECO:0000259" key="1">
    <source>
        <dbReference type="Pfam" id="PF00534"/>
    </source>
</evidence>
<dbReference type="PANTHER" id="PTHR45947">
    <property type="entry name" value="SULFOQUINOVOSYL TRANSFERASE SQD2"/>
    <property type="match status" value="1"/>
</dbReference>
<dbReference type="SUPFAM" id="SSF53756">
    <property type="entry name" value="UDP-Glycosyltransferase/glycogen phosphorylase"/>
    <property type="match status" value="1"/>
</dbReference>
<sequence length="402" mass="45108">MSLKKRIRLGYLVPEFPAQTHAFFWREVTALRTLGAEVCLISTRSPALSDQGQHQFIAEAKNQTHYLYPPRDLLGAIEFITRPSWTIRSISYITSLKGVSLKYRMRLLGLLVMAAQLTRYVKRNGIEHIHGHSCADVAHVLALVGLSRLCSYSLSLHGNLSVYGSHHREKTAFAKFVAPVTRPLQEELLKATNLKRKQLPVIWMGVDLKRFSPTTPQWSDKTLKLVTVARLNPSKGHTYALQAIQRLKLEGHSVFYQIVGGGELRQSLEREVRDRDLESIVRFTGSLGEDDVQRVISHAHVLLLTSFGHGEAAPVCVMEAMASARPVISSLIGGTADMIDSGKTGFLVEQKNVQQISDRILEFIKDKSLVKRLGDAARSFAEENFDSQKQAHKLFDQITMEQ</sequence>
<keyword evidence="2" id="KW-0808">Transferase</keyword>
<dbReference type="Proteomes" id="UP000192907">
    <property type="component" value="Unassembled WGS sequence"/>
</dbReference>
<gene>
    <name evidence="2" type="ORF">SAMN06296036_13429</name>
</gene>
<feature type="domain" description="Glycosyl transferase family 1" evidence="1">
    <location>
        <begin position="218"/>
        <end position="379"/>
    </location>
</feature>
<keyword evidence="3" id="KW-1185">Reference proteome</keyword>
<dbReference type="Gene3D" id="3.40.50.2000">
    <property type="entry name" value="Glycogen Phosphorylase B"/>
    <property type="match status" value="2"/>
</dbReference>
<dbReference type="RefSeq" id="WP_132325780.1">
    <property type="nucleotide sequence ID" value="NZ_FWZT01000034.1"/>
</dbReference>
<dbReference type="InterPro" id="IPR050194">
    <property type="entry name" value="Glycosyltransferase_grp1"/>
</dbReference>
<name>A0A1Y6CNZ1_9BACT</name>
<dbReference type="InterPro" id="IPR001296">
    <property type="entry name" value="Glyco_trans_1"/>
</dbReference>
<dbReference type="EMBL" id="FWZT01000034">
    <property type="protein sequence ID" value="SMF79994.1"/>
    <property type="molecule type" value="Genomic_DNA"/>
</dbReference>
<proteinExistence type="predicted"/>
<protein>
    <submittedName>
        <fullName evidence="2">Glycosyltransferase involved in cell wall bisynthesis</fullName>
    </submittedName>
</protein>